<dbReference type="Proteomes" id="UP001147700">
    <property type="component" value="Unassembled WGS sequence"/>
</dbReference>
<dbReference type="RefSeq" id="WP_202953767.1">
    <property type="nucleotide sequence ID" value="NZ_JAPCID010000006.1"/>
</dbReference>
<dbReference type="EMBL" id="JAPCID010000006">
    <property type="protein sequence ID" value="MDA0136901.1"/>
    <property type="molecule type" value="Genomic_DNA"/>
</dbReference>
<sequence length="130" mass="13355">MDTLSIARARTGALFATEVDSGPPLMQRHAANERHGALDGEVAFYSADEGGTVQHSTGAARAVAPIPAGQSRTIRASSAAAPALVVHTPGEPFERVAPAGALTESTMRDALELVARRGVEMIAPISGSQP</sequence>
<organism evidence="1 2">
    <name type="scientific">Solirubrobacter deserti</name>
    <dbReference type="NCBI Taxonomy" id="2282478"/>
    <lineage>
        <taxon>Bacteria</taxon>
        <taxon>Bacillati</taxon>
        <taxon>Actinomycetota</taxon>
        <taxon>Thermoleophilia</taxon>
        <taxon>Solirubrobacterales</taxon>
        <taxon>Solirubrobacteraceae</taxon>
        <taxon>Solirubrobacter</taxon>
    </lineage>
</organism>
<evidence type="ECO:0000313" key="1">
    <source>
        <dbReference type="EMBL" id="MDA0136901.1"/>
    </source>
</evidence>
<comment type="caution">
    <text evidence="1">The sequence shown here is derived from an EMBL/GenBank/DDBJ whole genome shotgun (WGS) entry which is preliminary data.</text>
</comment>
<proteinExistence type="predicted"/>
<evidence type="ECO:0000313" key="2">
    <source>
        <dbReference type="Proteomes" id="UP001147700"/>
    </source>
</evidence>
<name>A0ABT4REE3_9ACTN</name>
<gene>
    <name evidence="1" type="ORF">OJ962_05270</name>
</gene>
<protein>
    <recommendedName>
        <fullName evidence="3">Cupin domain-containing protein</fullName>
    </recommendedName>
</protein>
<evidence type="ECO:0008006" key="3">
    <source>
        <dbReference type="Google" id="ProtNLM"/>
    </source>
</evidence>
<reference evidence="1" key="1">
    <citation type="submission" date="2022-10" db="EMBL/GenBank/DDBJ databases">
        <title>The WGS of Solirubrobacter sp. CPCC 204708.</title>
        <authorList>
            <person name="Jiang Z."/>
        </authorList>
    </citation>
    <scope>NUCLEOTIDE SEQUENCE</scope>
    <source>
        <strain evidence="1">CPCC 204708</strain>
    </source>
</reference>
<keyword evidence="2" id="KW-1185">Reference proteome</keyword>
<accession>A0ABT4REE3</accession>